<accession>A0A917QGR2</accession>
<evidence type="ECO:0000313" key="8">
    <source>
        <dbReference type="Proteomes" id="UP000612956"/>
    </source>
</evidence>
<sequence length="400" mass="41959">MDSVDDVLTRLRRYPDVEAVNLYAVDAADRLILDTAADAIAAAGSGEIAVIGDAYGALTLGVDAMRASQQDATSQRTGGLSPTDLARPPRVRVHQDLLTGELALAANARELGRDGSYASHDLGPELLTGAKVVLLRMPRMLAGLAEIADAIARYASPDVVVFAGGRDKYLTPTMNDVLAQSFSHVQAGRGRQKSRVIVASSPLPVADSQFPVSERLAEIDGDVVAYGAAFSGARLDIGTRFLLEHLDRMAPDAAEAIDLGCGTGILATALAKSRPGIQVIGTDQSAAAVASARATAEANGVGDRVRVVRDDAMSSAADSSADLVLCNPPFHVGAAVHTGSAIKMFAQAGRVLRPGGELWTVYNSHLNYRGIVAQLVGPTDVIGRNKKFTVTRSVREPRSR</sequence>
<feature type="domain" description="RlmG N-terminal" evidence="6">
    <location>
        <begin position="9"/>
        <end position="67"/>
    </location>
</feature>
<keyword evidence="8" id="KW-1185">Reference proteome</keyword>
<dbReference type="InterPro" id="IPR029063">
    <property type="entry name" value="SAM-dependent_MTases_sf"/>
</dbReference>
<dbReference type="InterPro" id="IPR058679">
    <property type="entry name" value="RlmG_N"/>
</dbReference>
<dbReference type="AlphaFoldDB" id="A0A917QGR2"/>
<dbReference type="PANTHER" id="PTHR47816:SF5">
    <property type="entry name" value="RIBOSOMAL RNA LARGE SUBUNIT METHYLTRANSFERASE G"/>
    <property type="match status" value="1"/>
</dbReference>
<dbReference type="Pfam" id="PF05175">
    <property type="entry name" value="MTS"/>
    <property type="match status" value="1"/>
</dbReference>
<dbReference type="Pfam" id="PF26049">
    <property type="entry name" value="RLMG_N"/>
    <property type="match status" value="2"/>
</dbReference>
<dbReference type="EMBL" id="BMMW01000002">
    <property type="protein sequence ID" value="GGK48301.1"/>
    <property type="molecule type" value="Genomic_DNA"/>
</dbReference>
<feature type="domain" description="RlmG N-terminal" evidence="6">
    <location>
        <begin position="90"/>
        <end position="200"/>
    </location>
</feature>
<dbReference type="GO" id="GO:0008170">
    <property type="term" value="F:N-methyltransferase activity"/>
    <property type="evidence" value="ECO:0007669"/>
    <property type="project" value="UniProtKB-ARBA"/>
</dbReference>
<dbReference type="GO" id="GO:0008757">
    <property type="term" value="F:S-adenosylmethionine-dependent methyltransferase activity"/>
    <property type="evidence" value="ECO:0007669"/>
    <property type="project" value="InterPro"/>
</dbReference>
<dbReference type="PANTHER" id="PTHR47816">
    <property type="entry name" value="RIBOSOMAL RNA SMALL SUBUNIT METHYLTRANSFERASE C"/>
    <property type="match status" value="1"/>
</dbReference>
<reference evidence="7" key="2">
    <citation type="submission" date="2020-09" db="EMBL/GenBank/DDBJ databases">
        <authorList>
            <person name="Sun Q."/>
            <person name="Zhou Y."/>
        </authorList>
    </citation>
    <scope>NUCLEOTIDE SEQUENCE</scope>
    <source>
        <strain evidence="7">CGMCC 4.7278</strain>
    </source>
</reference>
<dbReference type="Gene3D" id="3.40.50.150">
    <property type="entry name" value="Vaccinia Virus protein VP39"/>
    <property type="match status" value="2"/>
</dbReference>
<dbReference type="CDD" id="cd02440">
    <property type="entry name" value="AdoMet_MTases"/>
    <property type="match status" value="1"/>
</dbReference>
<dbReference type="Proteomes" id="UP000612956">
    <property type="component" value="Unassembled WGS sequence"/>
</dbReference>
<dbReference type="PROSITE" id="PS00092">
    <property type="entry name" value="N6_MTASE"/>
    <property type="match status" value="1"/>
</dbReference>
<dbReference type="InterPro" id="IPR002052">
    <property type="entry name" value="DNA_methylase_N6_adenine_CS"/>
</dbReference>
<feature type="domain" description="Methyltransferase small" evidence="5">
    <location>
        <begin position="223"/>
        <end position="391"/>
    </location>
</feature>
<keyword evidence="3 7" id="KW-0489">Methyltransferase</keyword>
<evidence type="ECO:0000313" key="7">
    <source>
        <dbReference type="EMBL" id="GGK48301.1"/>
    </source>
</evidence>
<evidence type="ECO:0000259" key="5">
    <source>
        <dbReference type="Pfam" id="PF05175"/>
    </source>
</evidence>
<evidence type="ECO:0000256" key="1">
    <source>
        <dbReference type="ARBA" id="ARBA00022490"/>
    </source>
</evidence>
<organism evidence="7 8">
    <name type="scientific">Nocardia camponoti</name>
    <dbReference type="NCBI Taxonomy" id="1616106"/>
    <lineage>
        <taxon>Bacteria</taxon>
        <taxon>Bacillati</taxon>
        <taxon>Actinomycetota</taxon>
        <taxon>Actinomycetes</taxon>
        <taxon>Mycobacteriales</taxon>
        <taxon>Nocardiaceae</taxon>
        <taxon>Nocardia</taxon>
    </lineage>
</organism>
<evidence type="ECO:0000256" key="3">
    <source>
        <dbReference type="ARBA" id="ARBA00022603"/>
    </source>
</evidence>
<dbReference type="GO" id="GO:0006364">
    <property type="term" value="P:rRNA processing"/>
    <property type="evidence" value="ECO:0007669"/>
    <property type="project" value="UniProtKB-KW"/>
</dbReference>
<name>A0A917QGR2_9NOCA</name>
<protein>
    <submittedName>
        <fullName evidence="7">16S RNA G1207 methylase RsmC</fullName>
    </submittedName>
</protein>
<dbReference type="RefSeq" id="WP_188828596.1">
    <property type="nucleotide sequence ID" value="NZ_BMMW01000002.1"/>
</dbReference>
<keyword evidence="2" id="KW-0698">rRNA processing</keyword>
<evidence type="ECO:0000256" key="4">
    <source>
        <dbReference type="ARBA" id="ARBA00022679"/>
    </source>
</evidence>
<dbReference type="InterPro" id="IPR046977">
    <property type="entry name" value="RsmC/RlmG"/>
</dbReference>
<dbReference type="GO" id="GO:0032259">
    <property type="term" value="P:methylation"/>
    <property type="evidence" value="ECO:0007669"/>
    <property type="project" value="UniProtKB-KW"/>
</dbReference>
<dbReference type="GO" id="GO:0003676">
    <property type="term" value="F:nucleic acid binding"/>
    <property type="evidence" value="ECO:0007669"/>
    <property type="project" value="InterPro"/>
</dbReference>
<dbReference type="SUPFAM" id="SSF53335">
    <property type="entry name" value="S-adenosyl-L-methionine-dependent methyltransferases"/>
    <property type="match status" value="1"/>
</dbReference>
<evidence type="ECO:0000256" key="2">
    <source>
        <dbReference type="ARBA" id="ARBA00022552"/>
    </source>
</evidence>
<reference evidence="7" key="1">
    <citation type="journal article" date="2014" name="Int. J. Syst. Evol. Microbiol.">
        <title>Complete genome sequence of Corynebacterium casei LMG S-19264T (=DSM 44701T), isolated from a smear-ripened cheese.</title>
        <authorList>
            <consortium name="US DOE Joint Genome Institute (JGI-PGF)"/>
            <person name="Walter F."/>
            <person name="Albersmeier A."/>
            <person name="Kalinowski J."/>
            <person name="Ruckert C."/>
        </authorList>
    </citation>
    <scope>NUCLEOTIDE SEQUENCE</scope>
    <source>
        <strain evidence="7">CGMCC 4.7278</strain>
    </source>
</reference>
<comment type="caution">
    <text evidence="7">The sequence shown here is derived from an EMBL/GenBank/DDBJ whole genome shotgun (WGS) entry which is preliminary data.</text>
</comment>
<gene>
    <name evidence="7" type="ORF">GCM10011591_19590</name>
</gene>
<evidence type="ECO:0000259" key="6">
    <source>
        <dbReference type="Pfam" id="PF26049"/>
    </source>
</evidence>
<proteinExistence type="predicted"/>
<dbReference type="InterPro" id="IPR007848">
    <property type="entry name" value="Small_mtfrase_dom"/>
</dbReference>
<keyword evidence="4" id="KW-0808">Transferase</keyword>
<keyword evidence="1" id="KW-0963">Cytoplasm</keyword>